<evidence type="ECO:0000313" key="2">
    <source>
        <dbReference type="Proteomes" id="UP000316714"/>
    </source>
</evidence>
<protein>
    <submittedName>
        <fullName evidence="1">Uncharacterized protein</fullName>
    </submittedName>
</protein>
<gene>
    <name evidence="1" type="ORF">KOR34_08100</name>
</gene>
<proteinExistence type="predicted"/>
<keyword evidence="2" id="KW-1185">Reference proteome</keyword>
<sequence>MLQQESANDGVVHACPRNKQTHLQYADTGSFLAHCVGELPQRHSNHGTVTPERLYGQRLLPLLSRERQVLSAVVDVVRL</sequence>
<comment type="caution">
    <text evidence="1">The sequence shown here is derived from an EMBL/GenBank/DDBJ whole genome shotgun (WGS) entry which is preliminary data.</text>
</comment>
<dbReference type="AlphaFoldDB" id="A0A5C5VD48"/>
<evidence type="ECO:0000313" key="1">
    <source>
        <dbReference type="EMBL" id="TWT35913.1"/>
    </source>
</evidence>
<name>A0A5C5VD48_9BACT</name>
<reference evidence="1 2" key="1">
    <citation type="submission" date="2019-02" db="EMBL/GenBank/DDBJ databases">
        <title>Deep-cultivation of Planctomycetes and their phenomic and genomic characterization uncovers novel biology.</title>
        <authorList>
            <person name="Wiegand S."/>
            <person name="Jogler M."/>
            <person name="Boedeker C."/>
            <person name="Pinto D."/>
            <person name="Vollmers J."/>
            <person name="Rivas-Marin E."/>
            <person name="Kohn T."/>
            <person name="Peeters S.H."/>
            <person name="Heuer A."/>
            <person name="Rast P."/>
            <person name="Oberbeckmann S."/>
            <person name="Bunk B."/>
            <person name="Jeske O."/>
            <person name="Meyerdierks A."/>
            <person name="Storesund J.E."/>
            <person name="Kallscheuer N."/>
            <person name="Luecker S."/>
            <person name="Lage O.M."/>
            <person name="Pohl T."/>
            <person name="Merkel B.J."/>
            <person name="Hornburger P."/>
            <person name="Mueller R.-W."/>
            <person name="Bruemmer F."/>
            <person name="Labrenz M."/>
            <person name="Spormann A.M."/>
            <person name="Op Den Camp H."/>
            <person name="Overmann J."/>
            <person name="Amann R."/>
            <person name="Jetten M.S.M."/>
            <person name="Mascher T."/>
            <person name="Medema M.H."/>
            <person name="Devos D.P."/>
            <person name="Kaster A.-K."/>
            <person name="Ovreas L."/>
            <person name="Rohde M."/>
            <person name="Galperin M.Y."/>
            <person name="Jogler C."/>
        </authorList>
    </citation>
    <scope>NUCLEOTIDE SEQUENCE [LARGE SCALE GENOMIC DNA]</scope>
    <source>
        <strain evidence="1 2">KOR34</strain>
    </source>
</reference>
<dbReference type="Proteomes" id="UP000316714">
    <property type="component" value="Unassembled WGS sequence"/>
</dbReference>
<dbReference type="EMBL" id="SIHJ01000001">
    <property type="protein sequence ID" value="TWT35913.1"/>
    <property type="molecule type" value="Genomic_DNA"/>
</dbReference>
<accession>A0A5C5VD48</accession>
<organism evidence="1 2">
    <name type="scientific">Posidoniimonas corsicana</name>
    <dbReference type="NCBI Taxonomy" id="1938618"/>
    <lineage>
        <taxon>Bacteria</taxon>
        <taxon>Pseudomonadati</taxon>
        <taxon>Planctomycetota</taxon>
        <taxon>Planctomycetia</taxon>
        <taxon>Pirellulales</taxon>
        <taxon>Lacipirellulaceae</taxon>
        <taxon>Posidoniimonas</taxon>
    </lineage>
</organism>